<gene>
    <name evidence="2" type="ORF">N0F65_002752</name>
</gene>
<reference evidence="2" key="2">
    <citation type="journal article" date="2023" name="Microbiol Resour">
        <title>Decontamination and Annotation of the Draft Genome Sequence of the Oomycete Lagenidium giganteum ARSEF 373.</title>
        <authorList>
            <person name="Morgan W.R."/>
            <person name="Tartar A."/>
        </authorList>
    </citation>
    <scope>NUCLEOTIDE SEQUENCE</scope>
    <source>
        <strain evidence="2">ARSEF 373</strain>
    </source>
</reference>
<feature type="region of interest" description="Disordered" evidence="1">
    <location>
        <begin position="30"/>
        <end position="49"/>
    </location>
</feature>
<evidence type="ECO:0000313" key="3">
    <source>
        <dbReference type="Proteomes" id="UP001146120"/>
    </source>
</evidence>
<accession>A0AAV2YM79</accession>
<protein>
    <submittedName>
        <fullName evidence="2">Uncharacterized protein</fullName>
    </submittedName>
</protein>
<evidence type="ECO:0000256" key="1">
    <source>
        <dbReference type="SAM" id="MobiDB-lite"/>
    </source>
</evidence>
<keyword evidence="3" id="KW-1185">Reference proteome</keyword>
<proteinExistence type="predicted"/>
<name>A0AAV2YM79_9STRA</name>
<comment type="caution">
    <text evidence="2">The sequence shown here is derived from an EMBL/GenBank/DDBJ whole genome shotgun (WGS) entry which is preliminary data.</text>
</comment>
<sequence>MGGQRHQQEPGDPTYVIKLADNLYSGGLRRPKRGKGLGSYVNREDRSQPRARKSCIIIYDEIEDVVIIEMSNNLKAGCELFSCYSRGHRIQE</sequence>
<evidence type="ECO:0000313" key="2">
    <source>
        <dbReference type="EMBL" id="DAZ94434.1"/>
    </source>
</evidence>
<dbReference type="Proteomes" id="UP001146120">
    <property type="component" value="Unassembled WGS sequence"/>
</dbReference>
<dbReference type="EMBL" id="DAKRPA010000250">
    <property type="protein sequence ID" value="DAZ94434.1"/>
    <property type="molecule type" value="Genomic_DNA"/>
</dbReference>
<dbReference type="AlphaFoldDB" id="A0AAV2YM79"/>
<reference evidence="2" key="1">
    <citation type="submission" date="2022-11" db="EMBL/GenBank/DDBJ databases">
        <authorList>
            <person name="Morgan W.R."/>
            <person name="Tartar A."/>
        </authorList>
    </citation>
    <scope>NUCLEOTIDE SEQUENCE</scope>
    <source>
        <strain evidence="2">ARSEF 373</strain>
    </source>
</reference>
<organism evidence="2 3">
    <name type="scientific">Lagenidium giganteum</name>
    <dbReference type="NCBI Taxonomy" id="4803"/>
    <lineage>
        <taxon>Eukaryota</taxon>
        <taxon>Sar</taxon>
        <taxon>Stramenopiles</taxon>
        <taxon>Oomycota</taxon>
        <taxon>Peronosporomycetes</taxon>
        <taxon>Pythiales</taxon>
        <taxon>Pythiaceae</taxon>
    </lineage>
</organism>